<dbReference type="Gene3D" id="3.40.50.1820">
    <property type="entry name" value="alpha/beta hydrolase"/>
    <property type="match status" value="2"/>
</dbReference>
<dbReference type="AlphaFoldDB" id="A0A8T0MPL0"/>
<keyword evidence="2" id="KW-0645">Protease</keyword>
<dbReference type="GO" id="GO:0006508">
    <property type="term" value="P:proteolysis"/>
    <property type="evidence" value="ECO:0007669"/>
    <property type="project" value="UniProtKB-KW"/>
</dbReference>
<dbReference type="GO" id="GO:0008239">
    <property type="term" value="F:dipeptidyl-peptidase activity"/>
    <property type="evidence" value="ECO:0007669"/>
    <property type="project" value="TreeGrafter"/>
</dbReference>
<dbReference type="InterPro" id="IPR029058">
    <property type="entry name" value="AB_hydrolase_fold"/>
</dbReference>
<dbReference type="PANTHER" id="PTHR11010">
    <property type="entry name" value="PROTEASE S28 PRO-X CARBOXYPEPTIDASE-RELATED"/>
    <property type="match status" value="1"/>
</dbReference>
<dbReference type="OrthoDB" id="1735038at2759"/>
<keyword evidence="4" id="KW-0378">Hydrolase</keyword>
<evidence type="ECO:0000256" key="5">
    <source>
        <dbReference type="ARBA" id="ARBA00023180"/>
    </source>
</evidence>
<proteinExistence type="inferred from homology"/>
<feature type="chain" id="PRO_5035939922" description="Serine protease EDA2" evidence="6">
    <location>
        <begin position="32"/>
        <end position="513"/>
    </location>
</feature>
<comment type="caution">
    <text evidence="7">The sequence shown here is derived from an EMBL/GenBank/DDBJ whole genome shotgun (WGS) entry which is preliminary data.</text>
</comment>
<dbReference type="SUPFAM" id="SSF53474">
    <property type="entry name" value="alpha/beta-Hydrolases"/>
    <property type="match status" value="1"/>
</dbReference>
<evidence type="ECO:0000256" key="3">
    <source>
        <dbReference type="ARBA" id="ARBA00022729"/>
    </source>
</evidence>
<dbReference type="Pfam" id="PF05577">
    <property type="entry name" value="Peptidase_S28"/>
    <property type="match status" value="1"/>
</dbReference>
<dbReference type="PANTHER" id="PTHR11010:SF11">
    <property type="entry name" value="THYMUS-SPECIFIC SERINE PROTEASE"/>
    <property type="match status" value="1"/>
</dbReference>
<dbReference type="GO" id="GO:0070008">
    <property type="term" value="F:serine-type exopeptidase activity"/>
    <property type="evidence" value="ECO:0007669"/>
    <property type="project" value="InterPro"/>
</dbReference>
<keyword evidence="3 6" id="KW-0732">Signal</keyword>
<evidence type="ECO:0000313" key="8">
    <source>
        <dbReference type="Proteomes" id="UP000823388"/>
    </source>
</evidence>
<feature type="signal peptide" evidence="6">
    <location>
        <begin position="1"/>
        <end position="31"/>
    </location>
</feature>
<evidence type="ECO:0000256" key="4">
    <source>
        <dbReference type="ARBA" id="ARBA00022801"/>
    </source>
</evidence>
<dbReference type="InterPro" id="IPR008758">
    <property type="entry name" value="Peptidase_S28"/>
</dbReference>
<dbReference type="FunFam" id="3.40.50.1820:FF:000190">
    <property type="entry name" value="Prolyl carboxypeptidase like protein"/>
    <property type="match status" value="1"/>
</dbReference>
<dbReference type="EMBL" id="CM029054">
    <property type="protein sequence ID" value="KAG2537034.1"/>
    <property type="molecule type" value="Genomic_DNA"/>
</dbReference>
<evidence type="ECO:0000313" key="7">
    <source>
        <dbReference type="EMBL" id="KAG2537034.1"/>
    </source>
</evidence>
<reference evidence="7" key="1">
    <citation type="submission" date="2020-05" db="EMBL/GenBank/DDBJ databases">
        <title>WGS assembly of Panicum virgatum.</title>
        <authorList>
            <person name="Lovell J.T."/>
            <person name="Jenkins J."/>
            <person name="Shu S."/>
            <person name="Juenger T.E."/>
            <person name="Schmutz J."/>
        </authorList>
    </citation>
    <scope>NUCLEOTIDE SEQUENCE</scope>
    <source>
        <strain evidence="7">AP13</strain>
    </source>
</reference>
<comment type="similarity">
    <text evidence="1">Belongs to the peptidase S28 family.</text>
</comment>
<gene>
    <name evidence="7" type="ORF">PVAP13_9NG242300</name>
</gene>
<keyword evidence="8" id="KW-1185">Reference proteome</keyword>
<dbReference type="GO" id="GO:0005773">
    <property type="term" value="C:vacuole"/>
    <property type="evidence" value="ECO:0007669"/>
    <property type="project" value="TreeGrafter"/>
</dbReference>
<sequence length="513" mass="56626">MGFGSARAATAAAHLFGAAALLLMLARGGESVSFWLPPPSAGVGGEGFLGGASRYLTLDERWMNQTLDHFNPTDHRQFKQRYYEFLDYYRAPNGPIFLKICGEASCHGIGNDYLAVMAKKFGAAIVSPEHRYYGKSSPFDSLTTENLRFLSSKQALFDLAVFRQYYQETLNARYNRSGADSSWFVFGGSYAGALSAWFRLKFPHLTCGSLASSGVVLAVYNFTDFDKQIGDSAGPECKEALQEVTRLVDGQLQGGSNSVKQLFGAPKLENDGDFLYLLADAAAIAFQYGNPDVVCSPLIEAKKNGTDLVETFASYVKDYYIGKFGASVASYDQQYLKNTTPAVAESAYRLWWYQVCSEVAFFQVAPKNDSVRSPKIDTRYHLDLCRNVFGEEVYPDVFMTNLYYGGTRIAGSKIVFANGSQDPWRHASKQKSSEELPSYLIECKNCGHCSDLSGCPQAPSNIEGDSSKCSSPEALNKVRKQIVDHIDLWLSECQEQGHDKEPSLGSRWSIASI</sequence>
<protein>
    <recommendedName>
        <fullName evidence="9">Serine protease EDA2</fullName>
    </recommendedName>
</protein>
<organism evidence="7 8">
    <name type="scientific">Panicum virgatum</name>
    <name type="common">Blackwell switchgrass</name>
    <dbReference type="NCBI Taxonomy" id="38727"/>
    <lineage>
        <taxon>Eukaryota</taxon>
        <taxon>Viridiplantae</taxon>
        <taxon>Streptophyta</taxon>
        <taxon>Embryophyta</taxon>
        <taxon>Tracheophyta</taxon>
        <taxon>Spermatophyta</taxon>
        <taxon>Magnoliopsida</taxon>
        <taxon>Liliopsida</taxon>
        <taxon>Poales</taxon>
        <taxon>Poaceae</taxon>
        <taxon>PACMAD clade</taxon>
        <taxon>Panicoideae</taxon>
        <taxon>Panicodae</taxon>
        <taxon>Paniceae</taxon>
        <taxon>Panicinae</taxon>
        <taxon>Panicum</taxon>
        <taxon>Panicum sect. Hiantes</taxon>
    </lineage>
</organism>
<evidence type="ECO:0000256" key="6">
    <source>
        <dbReference type="SAM" id="SignalP"/>
    </source>
</evidence>
<keyword evidence="5" id="KW-0325">Glycoprotein</keyword>
<evidence type="ECO:0000256" key="2">
    <source>
        <dbReference type="ARBA" id="ARBA00022670"/>
    </source>
</evidence>
<accession>A0A8T0MPL0</accession>
<evidence type="ECO:0008006" key="9">
    <source>
        <dbReference type="Google" id="ProtNLM"/>
    </source>
</evidence>
<dbReference type="Proteomes" id="UP000823388">
    <property type="component" value="Chromosome 9N"/>
</dbReference>
<dbReference type="FunFam" id="3.40.50.1820:FF:000158">
    <property type="entry name" value="Thymus-specific serine protease"/>
    <property type="match status" value="1"/>
</dbReference>
<name>A0A8T0MPL0_PANVG</name>
<evidence type="ECO:0000256" key="1">
    <source>
        <dbReference type="ARBA" id="ARBA00011079"/>
    </source>
</evidence>